<keyword evidence="2" id="KW-0547">Nucleotide-binding</keyword>
<feature type="region of interest" description="Disordered" evidence="6">
    <location>
        <begin position="670"/>
        <end position="709"/>
    </location>
</feature>
<protein>
    <recommendedName>
        <fullName evidence="5">Phosphodiesterase</fullName>
        <ecNumber evidence="5">3.1.4.-</ecNumber>
    </recommendedName>
</protein>
<dbReference type="GO" id="GO:0004383">
    <property type="term" value="F:guanylate cyclase activity"/>
    <property type="evidence" value="ECO:0007669"/>
    <property type="project" value="InterPro"/>
</dbReference>
<dbReference type="EMBL" id="HBEC01017978">
    <property type="protein sequence ID" value="CAD8288397.1"/>
    <property type="molecule type" value="Transcribed_RNA"/>
</dbReference>
<keyword evidence="1 5" id="KW-0479">Metal-binding</keyword>
<accession>A0A7R9VAK1</accession>
<feature type="region of interest" description="Disordered" evidence="6">
    <location>
        <begin position="1392"/>
        <end position="1481"/>
    </location>
</feature>
<dbReference type="EC" id="3.1.4.-" evidence="5"/>
<dbReference type="SUPFAM" id="SSF111126">
    <property type="entry name" value="Ligand-binding domain in the NO signalling and Golgi transport"/>
    <property type="match status" value="1"/>
</dbReference>
<evidence type="ECO:0000256" key="4">
    <source>
        <dbReference type="ARBA" id="ARBA00023293"/>
    </source>
</evidence>
<feature type="region of interest" description="Disordered" evidence="6">
    <location>
        <begin position="1072"/>
        <end position="1120"/>
    </location>
</feature>
<proteinExistence type="inferred from homology"/>
<comment type="cofactor">
    <cofactor evidence="5">
        <name>a divalent metal cation</name>
        <dbReference type="ChEBI" id="CHEBI:60240"/>
    </cofactor>
    <text evidence="5">Binds 2 divalent metal cations per subunit. Site 1 may preferentially bind zinc ions, while site 2 has a preference for magnesium and/or manganese ions.</text>
</comment>
<feature type="compositionally biased region" description="Basic and acidic residues" evidence="6">
    <location>
        <begin position="1072"/>
        <end position="1082"/>
    </location>
</feature>
<dbReference type="PROSITE" id="PS51845">
    <property type="entry name" value="PDEASE_I_2"/>
    <property type="match status" value="1"/>
</dbReference>
<dbReference type="InterPro" id="IPR023174">
    <property type="entry name" value="PDEase_CS"/>
</dbReference>
<dbReference type="InterPro" id="IPR024096">
    <property type="entry name" value="NO_sig/Golgi_transp_ligand-bd"/>
</dbReference>
<sequence length="1657" mass="174645">MAVGLALGDAGACLEVYLQGRFGAEGSALVLDRLDDPDAHNDVDSVLWAMAEEFGQPIKACHLEFGRFFLSWISGMGLDRVIQAMGSNFVQVLRALNNLSLHLSLVLPGFEMPPSQLSSVTPTECVLNFAGTTEYFPVWLEGFLLELAQQLFDMTVEVELLPDLPGASEGSTRIKVTYPTHSVHDIQRESNLPKDLIGVGPERFYELFPFHFILDMDLKVVQVGRQLLQIAPTLGEIGAQIGNVLDICFPRISWTPGDLVRVEGCCRMVLFHQDTGMELRGGIYLIQGVSRANQHNTKLCEGHDHLLFLGSPSVYSLADLSALGMSLPDYPAHDLAADTVLWAEQATQNAEALETAAEGAADDVAFERMSTGGLADAVTLLDQLIDGEDVPAATLRGARTALAAMLMAQVAKAKGRLQRKKSWGNEQDGSLMGTSPGFVLDSEVNQALEDLLGLRKHKPAEGKAGADVSSWLFDDAMQSEASSGAHWFESNGANVAAGSDTASAQALGDGLGAAGGGSSGAGGSSGLLCRAGKTRRSSQLLGPGAVTSRMKESAAGSHGDALSAEGVVQTTSPLSCRRRSSGLPLHAALQHVVVPAAVAMSSATANQGSGADGGSGGAGAAAGGAPLSPTVSKSRSANHIYRQVMRKSSLLAVSMRSASGRASLHSIGSARDVDVDGNSGNSERSDALTRSLTPRLTGSKKSRMSSNGGSMAGALHVAGLDVAPAGVRSAPQAEVGVHEETNNGGRHGSDGPWYVQLLTHCFSRCRGVDLGGDDWQGGEKKMPARHVSAVGGGGIVAKPQPPKGPNRGHSDGSRVSGALVGTSFEFAGAAEAAAGAAHGGGGVGSGIGEHEGNGNGRRRGSIVPPADEPLVALRANSQTQQQPPGRDSAGGARRRSALANEADAAQCSSSGSLRRAVSFAKEDHVMLSSHVQGDHDVSIRRSRSYADCGALLTEAAQLGPLRATRSVNPAPSTTLGTSRAGVPPPATAVMTRFVMARSPGAARKLSDRDAGMAQPQALQGSQRSSSSAGGLQCTSPAIHPPTTQPQQRAALVLTKHSPAALLPLAVLPVRDDASDTSVRKPTEATASKRASGVLPHTQTNLPSLLQPQQQQRELQHREPPQREPWELLLAQEPQEAVMAQLSKVEDWQFDTFALADLTGGRPLSTLAFFLIVKMGIINHFQLSEARLARFLCRIEDGYDDGIYHCRTHAADVLRTLHAVLNRGQVLSMLCKQQKKDASLLQLKPSVGDASGSVDIMVAYRLLACYVAATVHDFEHRGVNNDFLIKAGDQLALMYNDISPQENHHVASAFMLMQDERFNFIPHHRRKLRENLRKDVIEMVLGTDMKQHFTLCGSFEAKIVGPAAAYWEAADVAARSSIGGDVLGFALPAAGTGAGAGAGSGSDAHAYAPPPTPSGRRKGSPSLSRLSLAPTRRAPLGAVPPTPTAPAPLHRHSEEFGSRDSVAGGSDGGGPAETAAAPRASEARGTFYRPSMPAATLSIHQHSGKGAAEPDGPPPPITDPDLQMLVLKLAIKCADLGHLTSQWTVHQRWVSLLQEEFFRQGDREASLGQAISPLMDRTKAGVMQSQCGFFKFVGVPMYTLFAHAFPHAKPMLTNILANYYKWGEIEGMDKAELMAESRRIADKTAASTKAAPAQPADM</sequence>
<feature type="region of interest" description="Disordered" evidence="6">
    <location>
        <begin position="534"/>
        <end position="566"/>
    </location>
</feature>
<feature type="compositionally biased region" description="Gly residues" evidence="6">
    <location>
        <begin position="837"/>
        <end position="847"/>
    </location>
</feature>
<feature type="region of interest" description="Disordered" evidence="6">
    <location>
        <begin position="1000"/>
        <end position="1047"/>
    </location>
</feature>
<dbReference type="GO" id="GO:0007165">
    <property type="term" value="P:signal transduction"/>
    <property type="evidence" value="ECO:0007669"/>
    <property type="project" value="InterPro"/>
</dbReference>
<dbReference type="GO" id="GO:0020037">
    <property type="term" value="F:heme binding"/>
    <property type="evidence" value="ECO:0007669"/>
    <property type="project" value="InterPro"/>
</dbReference>
<dbReference type="Gene3D" id="1.10.1300.10">
    <property type="entry name" value="3'5'-cyclic nucleotide phosphodiesterase, catalytic domain"/>
    <property type="match status" value="2"/>
</dbReference>
<evidence type="ECO:0000256" key="2">
    <source>
        <dbReference type="ARBA" id="ARBA00022741"/>
    </source>
</evidence>
<evidence type="ECO:0000256" key="5">
    <source>
        <dbReference type="RuleBase" id="RU363067"/>
    </source>
</evidence>
<feature type="region of interest" description="Disordered" evidence="6">
    <location>
        <begin position="835"/>
        <end position="905"/>
    </location>
</feature>
<dbReference type="Pfam" id="PF07701">
    <property type="entry name" value="HNOBA"/>
    <property type="match status" value="1"/>
</dbReference>
<evidence type="ECO:0000256" key="6">
    <source>
        <dbReference type="SAM" id="MobiDB-lite"/>
    </source>
</evidence>
<dbReference type="PROSITE" id="PS00126">
    <property type="entry name" value="PDEASE_I_1"/>
    <property type="match status" value="1"/>
</dbReference>
<dbReference type="GO" id="GO:0000166">
    <property type="term" value="F:nucleotide binding"/>
    <property type="evidence" value="ECO:0007669"/>
    <property type="project" value="UniProtKB-KW"/>
</dbReference>
<dbReference type="PANTHER" id="PTHR11347">
    <property type="entry name" value="CYCLIC NUCLEOTIDE PHOSPHODIESTERASE"/>
    <property type="match status" value="1"/>
</dbReference>
<gene>
    <name evidence="8" type="ORF">CEUR00632_LOCUS8436</name>
</gene>
<feature type="compositionally biased region" description="Low complexity" evidence="6">
    <location>
        <begin position="1471"/>
        <end position="1481"/>
    </location>
</feature>
<evidence type="ECO:0000259" key="7">
    <source>
        <dbReference type="PROSITE" id="PS51845"/>
    </source>
</evidence>
<dbReference type="GO" id="GO:0046872">
    <property type="term" value="F:metal ion binding"/>
    <property type="evidence" value="ECO:0007669"/>
    <property type="project" value="UniProtKB-KW"/>
</dbReference>
<feature type="compositionally biased region" description="Gly residues" evidence="6">
    <location>
        <begin position="610"/>
        <end position="622"/>
    </location>
</feature>
<comment type="similarity">
    <text evidence="5">Belongs to the cyclic nucleotide phosphodiesterase family.</text>
</comment>
<dbReference type="InterPro" id="IPR002073">
    <property type="entry name" value="PDEase_catalytic_dom"/>
</dbReference>
<feature type="domain" description="PDEase" evidence="7">
    <location>
        <begin position="1121"/>
        <end position="1628"/>
    </location>
</feature>
<dbReference type="InterPro" id="IPR011645">
    <property type="entry name" value="HNOB_dom_associated"/>
</dbReference>
<dbReference type="Gene3D" id="3.90.1520.10">
    <property type="entry name" value="H-NOX domain"/>
    <property type="match status" value="1"/>
</dbReference>
<name>A0A7R9VAK1_9CHLO</name>
<dbReference type="InterPro" id="IPR011644">
    <property type="entry name" value="Heme_NO-bd"/>
</dbReference>
<dbReference type="SUPFAM" id="SSF109604">
    <property type="entry name" value="HD-domain/PDEase-like"/>
    <property type="match status" value="1"/>
</dbReference>
<evidence type="ECO:0000256" key="1">
    <source>
        <dbReference type="ARBA" id="ARBA00022723"/>
    </source>
</evidence>
<keyword evidence="3 5" id="KW-0378">Hydrolase</keyword>
<dbReference type="Pfam" id="PF00233">
    <property type="entry name" value="PDEase_I"/>
    <property type="match status" value="2"/>
</dbReference>
<dbReference type="InterPro" id="IPR036971">
    <property type="entry name" value="PDEase_catalytic_dom_sf"/>
</dbReference>
<dbReference type="Gene3D" id="3.30.450.260">
    <property type="entry name" value="Haem NO binding associated domain"/>
    <property type="match status" value="1"/>
</dbReference>
<feature type="region of interest" description="Disordered" evidence="6">
    <location>
        <begin position="605"/>
        <end position="635"/>
    </location>
</feature>
<organism evidence="8">
    <name type="scientific">Chlamydomonas euryale</name>
    <dbReference type="NCBI Taxonomy" id="1486919"/>
    <lineage>
        <taxon>Eukaryota</taxon>
        <taxon>Viridiplantae</taxon>
        <taxon>Chlorophyta</taxon>
        <taxon>core chlorophytes</taxon>
        <taxon>Chlorophyceae</taxon>
        <taxon>CS clade</taxon>
        <taxon>Chlamydomonadales</taxon>
        <taxon>Chlamydomonadaceae</taxon>
        <taxon>Chlamydomonas</taxon>
    </lineage>
</organism>
<feature type="region of interest" description="Disordered" evidence="6">
    <location>
        <begin position="1498"/>
        <end position="1519"/>
    </location>
</feature>
<dbReference type="Pfam" id="PF07700">
    <property type="entry name" value="HNOB"/>
    <property type="match status" value="1"/>
</dbReference>
<evidence type="ECO:0000256" key="3">
    <source>
        <dbReference type="ARBA" id="ARBA00022801"/>
    </source>
</evidence>
<dbReference type="GO" id="GO:0004114">
    <property type="term" value="F:3',5'-cyclic-nucleotide phosphodiesterase activity"/>
    <property type="evidence" value="ECO:0007669"/>
    <property type="project" value="InterPro"/>
</dbReference>
<dbReference type="InterPro" id="IPR042463">
    <property type="entry name" value="HNOB_dom_associated_sf"/>
</dbReference>
<keyword evidence="4" id="KW-0141">cGMP biosynthesis</keyword>
<evidence type="ECO:0000313" key="8">
    <source>
        <dbReference type="EMBL" id="CAD8288397.1"/>
    </source>
</evidence>
<feature type="compositionally biased region" description="Low complexity" evidence="6">
    <location>
        <begin position="1016"/>
        <end position="1032"/>
    </location>
</feature>
<feature type="compositionally biased region" description="Polar residues" evidence="6">
    <location>
        <begin position="678"/>
        <end position="696"/>
    </location>
</feature>
<dbReference type="InterPro" id="IPR038158">
    <property type="entry name" value="H-NOX_domain_sf"/>
</dbReference>
<reference evidence="8" key="1">
    <citation type="submission" date="2021-01" db="EMBL/GenBank/DDBJ databases">
        <authorList>
            <person name="Corre E."/>
            <person name="Pelletier E."/>
            <person name="Niang G."/>
            <person name="Scheremetjew M."/>
            <person name="Finn R."/>
            <person name="Kale V."/>
            <person name="Holt S."/>
            <person name="Cochrane G."/>
            <person name="Meng A."/>
            <person name="Brown T."/>
            <person name="Cohen L."/>
        </authorList>
    </citation>
    <scope>NUCLEOTIDE SEQUENCE</scope>
    <source>
        <strain evidence="8">CCMP219</strain>
    </source>
</reference>
<feature type="region of interest" description="Disordered" evidence="6">
    <location>
        <begin position="793"/>
        <end position="816"/>
    </location>
</feature>